<evidence type="ECO:0000313" key="2">
    <source>
        <dbReference type="EMBL" id="KAD4585551.1"/>
    </source>
</evidence>
<reference evidence="2 3" key="1">
    <citation type="submission" date="2019-05" db="EMBL/GenBank/DDBJ databases">
        <title>Mikania micrantha, genome provides insights into the molecular mechanism of rapid growth.</title>
        <authorList>
            <person name="Liu B."/>
        </authorList>
    </citation>
    <scope>NUCLEOTIDE SEQUENCE [LARGE SCALE GENOMIC DNA]</scope>
    <source>
        <strain evidence="2">NLD-2019</strain>
        <tissue evidence="2">Leaf</tissue>
    </source>
</reference>
<accession>A0A5N6NCH0</accession>
<dbReference type="EMBL" id="SZYD01000012">
    <property type="protein sequence ID" value="KAD4585551.1"/>
    <property type="molecule type" value="Genomic_DNA"/>
</dbReference>
<evidence type="ECO:0000313" key="3">
    <source>
        <dbReference type="Proteomes" id="UP000326396"/>
    </source>
</evidence>
<comment type="caution">
    <text evidence="2">The sequence shown here is derived from an EMBL/GenBank/DDBJ whole genome shotgun (WGS) entry which is preliminary data.</text>
</comment>
<sequence>MSRDEILKLLKVNLQRAQVRMKNQADQKRRELSFQVGDSVFLRIQPYRQKSLAKRKYEKLSPRFFGPYRIKRKVGVVAYELELPSDAQIHPIFHVSLLKPAKGLVPTSPVAPLPLTNDGELFVQPASVLDHRWVNSSGSKVLEILIQWKDRPIEEATWEEFDLVATQFPSFRLEDKSTFGQGSIDTSQPWKVYTQRNKAGRKSAKAATDW</sequence>
<dbReference type="AlphaFoldDB" id="A0A5N6NCH0"/>
<dbReference type="PANTHER" id="PTHR46148">
    <property type="entry name" value="CHROMO DOMAIN-CONTAINING PROTEIN"/>
    <property type="match status" value="1"/>
</dbReference>
<keyword evidence="3" id="KW-1185">Reference proteome</keyword>
<dbReference type="InterPro" id="IPR016197">
    <property type="entry name" value="Chromo-like_dom_sf"/>
</dbReference>
<dbReference type="OrthoDB" id="5554229at2759"/>
<evidence type="ECO:0000259" key="1">
    <source>
        <dbReference type="Pfam" id="PF24626"/>
    </source>
</evidence>
<dbReference type="PANTHER" id="PTHR46148:SF52">
    <property type="entry name" value="OS04G0603800 PROTEIN"/>
    <property type="match status" value="1"/>
</dbReference>
<dbReference type="SUPFAM" id="SSF54160">
    <property type="entry name" value="Chromo domain-like"/>
    <property type="match status" value="1"/>
</dbReference>
<dbReference type="Proteomes" id="UP000326396">
    <property type="component" value="Linkage Group LG2"/>
</dbReference>
<protein>
    <recommendedName>
        <fullName evidence="1">Tf2-1-like SH3-like domain-containing protein</fullName>
    </recommendedName>
</protein>
<organism evidence="2 3">
    <name type="scientific">Mikania micrantha</name>
    <name type="common">bitter vine</name>
    <dbReference type="NCBI Taxonomy" id="192012"/>
    <lineage>
        <taxon>Eukaryota</taxon>
        <taxon>Viridiplantae</taxon>
        <taxon>Streptophyta</taxon>
        <taxon>Embryophyta</taxon>
        <taxon>Tracheophyta</taxon>
        <taxon>Spermatophyta</taxon>
        <taxon>Magnoliopsida</taxon>
        <taxon>eudicotyledons</taxon>
        <taxon>Gunneridae</taxon>
        <taxon>Pentapetalae</taxon>
        <taxon>asterids</taxon>
        <taxon>campanulids</taxon>
        <taxon>Asterales</taxon>
        <taxon>Asteraceae</taxon>
        <taxon>Asteroideae</taxon>
        <taxon>Heliantheae alliance</taxon>
        <taxon>Eupatorieae</taxon>
        <taxon>Mikania</taxon>
    </lineage>
</organism>
<dbReference type="Pfam" id="PF24626">
    <property type="entry name" value="SH3_Tf2-1"/>
    <property type="match status" value="1"/>
</dbReference>
<feature type="domain" description="Tf2-1-like SH3-like" evidence="1">
    <location>
        <begin position="37"/>
        <end position="101"/>
    </location>
</feature>
<dbReference type="InterPro" id="IPR056924">
    <property type="entry name" value="SH3_Tf2-1"/>
</dbReference>
<gene>
    <name evidence="2" type="ORF">E3N88_23152</name>
</gene>
<proteinExistence type="predicted"/>
<name>A0A5N6NCH0_9ASTR</name>